<keyword evidence="7" id="KW-1185">Reference proteome</keyword>
<comment type="similarity">
    <text evidence="1 3">Belongs to the UDP-glycosyltransferase family.</text>
</comment>
<dbReference type="SUPFAM" id="SSF53756">
    <property type="entry name" value="UDP-Glycosyltransferase/glycogen phosphorylase"/>
    <property type="match status" value="1"/>
</dbReference>
<evidence type="ECO:0000313" key="7">
    <source>
        <dbReference type="Proteomes" id="UP000243459"/>
    </source>
</evidence>
<dbReference type="Pfam" id="PF00201">
    <property type="entry name" value="UDPGT"/>
    <property type="match status" value="1"/>
</dbReference>
<reference evidence="7" key="1">
    <citation type="journal article" date="2017" name="Nat. Commun.">
        <title>The asparagus genome sheds light on the origin and evolution of a young Y chromosome.</title>
        <authorList>
            <person name="Harkess A."/>
            <person name="Zhou J."/>
            <person name="Xu C."/>
            <person name="Bowers J.E."/>
            <person name="Van der Hulst R."/>
            <person name="Ayyampalayam S."/>
            <person name="Mercati F."/>
            <person name="Riccardi P."/>
            <person name="McKain M.R."/>
            <person name="Kakrana A."/>
            <person name="Tang H."/>
            <person name="Ray J."/>
            <person name="Groenendijk J."/>
            <person name="Arikit S."/>
            <person name="Mathioni S.M."/>
            <person name="Nakano M."/>
            <person name="Shan H."/>
            <person name="Telgmann-Rauber A."/>
            <person name="Kanno A."/>
            <person name="Yue Z."/>
            <person name="Chen H."/>
            <person name="Li W."/>
            <person name="Chen Y."/>
            <person name="Xu X."/>
            <person name="Zhang Y."/>
            <person name="Luo S."/>
            <person name="Chen H."/>
            <person name="Gao J."/>
            <person name="Mao Z."/>
            <person name="Pires J.C."/>
            <person name="Luo M."/>
            <person name="Kudrna D."/>
            <person name="Wing R.A."/>
            <person name="Meyers B.C."/>
            <person name="Yi K."/>
            <person name="Kong H."/>
            <person name="Lavrijsen P."/>
            <person name="Sunseri F."/>
            <person name="Falavigna A."/>
            <person name="Ye Y."/>
            <person name="Leebens-Mack J.H."/>
            <person name="Chen G."/>
        </authorList>
    </citation>
    <scope>NUCLEOTIDE SEQUENCE [LARGE SCALE GENOMIC DNA]</scope>
    <source>
        <strain evidence="7">cv. DH0086</strain>
    </source>
</reference>
<accession>A0A5P1FC21</accession>
<evidence type="ECO:0000259" key="5">
    <source>
        <dbReference type="Pfam" id="PF26168"/>
    </source>
</evidence>
<organism evidence="6 7">
    <name type="scientific">Asparagus officinalis</name>
    <name type="common">Garden asparagus</name>
    <dbReference type="NCBI Taxonomy" id="4686"/>
    <lineage>
        <taxon>Eukaryota</taxon>
        <taxon>Viridiplantae</taxon>
        <taxon>Streptophyta</taxon>
        <taxon>Embryophyta</taxon>
        <taxon>Tracheophyta</taxon>
        <taxon>Spermatophyta</taxon>
        <taxon>Magnoliopsida</taxon>
        <taxon>Liliopsida</taxon>
        <taxon>Asparagales</taxon>
        <taxon>Asparagaceae</taxon>
        <taxon>Asparagoideae</taxon>
        <taxon>Asparagus</taxon>
    </lineage>
</organism>
<dbReference type="EMBL" id="CM007383">
    <property type="protein sequence ID" value="ONK75584.1"/>
    <property type="molecule type" value="Genomic_DNA"/>
</dbReference>
<dbReference type="FunFam" id="3.40.50.2000:FF:000027">
    <property type="entry name" value="Glycosyltransferase"/>
    <property type="match status" value="1"/>
</dbReference>
<dbReference type="OMA" id="HINCKYC"/>
<evidence type="ECO:0000256" key="4">
    <source>
        <dbReference type="RuleBase" id="RU362057"/>
    </source>
</evidence>
<keyword evidence="2 3" id="KW-0808">Transferase</keyword>
<dbReference type="InterPro" id="IPR058980">
    <property type="entry name" value="Glyco_transf_N"/>
</dbReference>
<dbReference type="Pfam" id="PF26168">
    <property type="entry name" value="Glyco_transf_N"/>
    <property type="match status" value="1"/>
</dbReference>
<evidence type="ECO:0000256" key="3">
    <source>
        <dbReference type="RuleBase" id="RU003718"/>
    </source>
</evidence>
<evidence type="ECO:0000256" key="1">
    <source>
        <dbReference type="ARBA" id="ARBA00009995"/>
    </source>
</evidence>
<protein>
    <recommendedName>
        <fullName evidence="4">Glycosyltransferase</fullName>
        <ecNumber evidence="4">2.4.1.-</ecNumber>
    </recommendedName>
</protein>
<evidence type="ECO:0000256" key="2">
    <source>
        <dbReference type="ARBA" id="ARBA00022679"/>
    </source>
</evidence>
<dbReference type="CDD" id="cd03784">
    <property type="entry name" value="GT1_Gtf-like"/>
    <property type="match status" value="1"/>
</dbReference>
<sequence>MRLRPATIKKYFKIATHTPFDLIITINKCKNPSNIFPPRNQRNMGLVPSQKPHALLIPYPAQGHVTPMLKLAKLLHSKGFFITFVNTEHNHRRLVRSRGLDSVKGLDDFRFESIPDGLPDSDEDATQDIPALCESITKNCLDPFRELLKRLNSSEGWPLVSCIVSDAVMSFTLDAAEEFGILEVMFWSPSACGIMGYLHYQQLMERGLFPLKDEGDLTSGYLDTPIDWIPGMKNIRLKDLPTFIRATNPDDIMFNYCNREARRASRASAIILNTFIDLERPILDSMAKILPPIYTIGPLSLLSSQLPPSKPLESLSSSLWKEDKSCIEWLDAKKPGSVVYVNFGSITVMSNEQLVEFAWGLANSKSDFLWIIRPDLVKGDNAILPEEFIKETRERSLLASWCAQENVLLHPSVGGFLTHSGWNSTLESICGGVPMICWPFFGEQQTNCRYACTNWGIGMEISNDVKREEVEELVRELMGGAKGKEMKRRALEWKESAIRTTKLYGSSFENFEKLVREVLLRHRKS</sequence>
<dbReference type="Proteomes" id="UP000243459">
    <property type="component" value="Chromosome 3"/>
</dbReference>
<keyword evidence="3" id="KW-0328">Glycosyltransferase</keyword>
<dbReference type="GO" id="GO:0080044">
    <property type="term" value="F:quercetin 7-O-glucosyltransferase activity"/>
    <property type="evidence" value="ECO:0007669"/>
    <property type="project" value="TreeGrafter"/>
</dbReference>
<feature type="domain" description="Glycosyltransferase N-terminal" evidence="5">
    <location>
        <begin position="56"/>
        <end position="177"/>
    </location>
</feature>
<gene>
    <name evidence="6" type="ORF">A4U43_C03F18440</name>
</gene>
<dbReference type="PROSITE" id="PS00375">
    <property type="entry name" value="UDPGT"/>
    <property type="match status" value="1"/>
</dbReference>
<dbReference type="AlphaFoldDB" id="A0A5P1FC21"/>
<dbReference type="Gramene" id="ONK75584">
    <property type="protein sequence ID" value="ONK75584"/>
    <property type="gene ID" value="A4U43_C03F18440"/>
</dbReference>
<proteinExistence type="inferred from homology"/>
<dbReference type="PANTHER" id="PTHR11926">
    <property type="entry name" value="GLUCOSYL/GLUCURONOSYL TRANSFERASES"/>
    <property type="match status" value="1"/>
</dbReference>
<dbReference type="FunFam" id="3.40.50.2000:FF:000055">
    <property type="entry name" value="Glycosyltransferase"/>
    <property type="match status" value="1"/>
</dbReference>
<dbReference type="PANTHER" id="PTHR11926:SF774">
    <property type="entry name" value="UDP-GLYCOSYLTRANSFERASE 85A1-RELATED"/>
    <property type="match status" value="1"/>
</dbReference>
<dbReference type="GO" id="GO:0080043">
    <property type="term" value="F:quercetin 3-O-glucosyltransferase activity"/>
    <property type="evidence" value="ECO:0007669"/>
    <property type="project" value="TreeGrafter"/>
</dbReference>
<evidence type="ECO:0000313" key="6">
    <source>
        <dbReference type="EMBL" id="ONK75584.1"/>
    </source>
</evidence>
<name>A0A5P1FC21_ASPOF</name>
<dbReference type="Gene3D" id="3.40.50.2000">
    <property type="entry name" value="Glycogen Phosphorylase B"/>
    <property type="match status" value="2"/>
</dbReference>
<dbReference type="EC" id="2.4.1.-" evidence="4"/>
<dbReference type="SMR" id="A0A5P1FC21"/>
<dbReference type="InterPro" id="IPR002213">
    <property type="entry name" value="UDP_glucos_trans"/>
</dbReference>
<dbReference type="InterPro" id="IPR035595">
    <property type="entry name" value="UDP_glycos_trans_CS"/>
</dbReference>